<reference evidence="1" key="1">
    <citation type="submission" date="2022-11" db="EMBL/GenBank/DDBJ databases">
        <title>Genome Sequence of Nemania bipapillata.</title>
        <authorList>
            <person name="Buettner E."/>
        </authorList>
    </citation>
    <scope>NUCLEOTIDE SEQUENCE</scope>
    <source>
        <strain evidence="1">CP14</strain>
    </source>
</reference>
<accession>A0ACC2J5L5</accession>
<sequence>MECPATPKKQVRYVHPDQQPTPPATEKETAGVVGSDIYETPMPIRLRKPTAAVDRAFEDNHWIQEQALDSQRAQNEEDRQQEQGNLNYEEAITPKIEMPTQKLDADDLPESEVQTWIYNATSSEQRRRRFDAMLNAIFPSNDEFNAARYPFYDSEEDGLYSDFIKYETWDGHCPYDDDDYNPYKDPSRSTEIWKPKIGDEGIETEEDVRMVLKARREHKARSRRFKERKTLYIFDQLDAGVKYEDIDMLQIFTGPKLKSEETYEPSSDSEEENIKDPEVVVAAEATPIMAKEAPDTPQGAPLKPIIAANETRIFGNQTPENTPCPRRRGNGKKGRKSNKRKRDTTYKYDSGSEPEEPALKKKAKKGKRIINDADITDVQWRAQTRAAAQRKSLMGVDGTCDRSSEGSSEDSSDASSPSESSYAMDSFSRNGHVVTENGDNKPWYSRRRLSHLNSFIAG</sequence>
<protein>
    <submittedName>
        <fullName evidence="1">Uncharacterized protein</fullName>
    </submittedName>
</protein>
<proteinExistence type="predicted"/>
<comment type="caution">
    <text evidence="1">The sequence shown here is derived from an EMBL/GenBank/DDBJ whole genome shotgun (WGS) entry which is preliminary data.</text>
</comment>
<gene>
    <name evidence="1" type="ORF">ONZ43_g1129</name>
</gene>
<dbReference type="Proteomes" id="UP001153334">
    <property type="component" value="Unassembled WGS sequence"/>
</dbReference>
<keyword evidence="2" id="KW-1185">Reference proteome</keyword>
<dbReference type="EMBL" id="JAPESX010000178">
    <property type="protein sequence ID" value="KAJ8122749.1"/>
    <property type="molecule type" value="Genomic_DNA"/>
</dbReference>
<evidence type="ECO:0000313" key="1">
    <source>
        <dbReference type="EMBL" id="KAJ8122749.1"/>
    </source>
</evidence>
<name>A0ACC2J5L5_9PEZI</name>
<organism evidence="1 2">
    <name type="scientific">Nemania bipapillata</name>
    <dbReference type="NCBI Taxonomy" id="110536"/>
    <lineage>
        <taxon>Eukaryota</taxon>
        <taxon>Fungi</taxon>
        <taxon>Dikarya</taxon>
        <taxon>Ascomycota</taxon>
        <taxon>Pezizomycotina</taxon>
        <taxon>Sordariomycetes</taxon>
        <taxon>Xylariomycetidae</taxon>
        <taxon>Xylariales</taxon>
        <taxon>Xylariaceae</taxon>
        <taxon>Nemania</taxon>
    </lineage>
</organism>
<evidence type="ECO:0000313" key="2">
    <source>
        <dbReference type="Proteomes" id="UP001153334"/>
    </source>
</evidence>